<comment type="caution">
    <text evidence="1">The sequence shown here is derived from an EMBL/GenBank/DDBJ whole genome shotgun (WGS) entry which is preliminary data.</text>
</comment>
<gene>
    <name evidence="1" type="ORF">Q664_48470</name>
</gene>
<sequence>MSRVMSAQAPGKKKTDVHGVAALLRGLLAEGQEEQAIELVVGLLTQLVEKNAELELRLLKAMRQRFGRQSEKLTAEQLSLFLT</sequence>
<evidence type="ECO:0000313" key="2">
    <source>
        <dbReference type="Proteomes" id="UP000028547"/>
    </source>
</evidence>
<accession>A0A084SFW3</accession>
<dbReference type="AlphaFoldDB" id="A0A084SFW3"/>
<protein>
    <submittedName>
        <fullName evidence="1">Uncharacterized protein</fullName>
    </submittedName>
</protein>
<proteinExistence type="predicted"/>
<reference evidence="1 2" key="1">
    <citation type="submission" date="2014-07" db="EMBL/GenBank/DDBJ databases">
        <title>Draft Genome Sequence of Gephyronic Acid Producer, Cystobacter violaceus Strain Cb vi76.</title>
        <authorList>
            <person name="Stevens D.C."/>
            <person name="Young J."/>
            <person name="Carmichael R."/>
            <person name="Tan J."/>
            <person name="Taylor R.E."/>
        </authorList>
    </citation>
    <scope>NUCLEOTIDE SEQUENCE [LARGE SCALE GENOMIC DNA]</scope>
    <source>
        <strain evidence="1 2">Cb vi76</strain>
    </source>
</reference>
<dbReference type="EMBL" id="JPMI01000379">
    <property type="protein sequence ID" value="KFA87348.1"/>
    <property type="molecule type" value="Genomic_DNA"/>
</dbReference>
<organism evidence="1 2">
    <name type="scientific">Archangium violaceum Cb vi76</name>
    <dbReference type="NCBI Taxonomy" id="1406225"/>
    <lineage>
        <taxon>Bacteria</taxon>
        <taxon>Pseudomonadati</taxon>
        <taxon>Myxococcota</taxon>
        <taxon>Myxococcia</taxon>
        <taxon>Myxococcales</taxon>
        <taxon>Cystobacterineae</taxon>
        <taxon>Archangiaceae</taxon>
        <taxon>Archangium</taxon>
    </lineage>
</organism>
<feature type="non-terminal residue" evidence="1">
    <location>
        <position position="83"/>
    </location>
</feature>
<dbReference type="Proteomes" id="UP000028547">
    <property type="component" value="Unassembled WGS sequence"/>
</dbReference>
<name>A0A084SFW3_9BACT</name>
<evidence type="ECO:0000313" key="1">
    <source>
        <dbReference type="EMBL" id="KFA87348.1"/>
    </source>
</evidence>